<organism evidence="2 3">
    <name type="scientific">Sphingomonas echinoides</name>
    <dbReference type="NCBI Taxonomy" id="59803"/>
    <lineage>
        <taxon>Bacteria</taxon>
        <taxon>Pseudomonadati</taxon>
        <taxon>Pseudomonadota</taxon>
        <taxon>Alphaproteobacteria</taxon>
        <taxon>Sphingomonadales</taxon>
        <taxon>Sphingomonadaceae</taxon>
        <taxon>Sphingomonas</taxon>
    </lineage>
</organism>
<comment type="caution">
    <text evidence="2">The sequence shown here is derived from an EMBL/GenBank/DDBJ whole genome shotgun (WGS) entry which is preliminary data.</text>
</comment>
<proteinExistence type="predicted"/>
<accession>A0ABU4PIP9</accession>
<keyword evidence="1" id="KW-0812">Transmembrane</keyword>
<gene>
    <name evidence="2" type="ORF">SIL82_07245</name>
</gene>
<name>A0ABU4PIP9_9SPHN</name>
<feature type="transmembrane region" description="Helical" evidence="1">
    <location>
        <begin position="25"/>
        <end position="45"/>
    </location>
</feature>
<dbReference type="RefSeq" id="WP_010403951.1">
    <property type="nucleotide sequence ID" value="NZ_JAWXXV010000001.1"/>
</dbReference>
<keyword evidence="1" id="KW-0472">Membrane</keyword>
<evidence type="ECO:0000313" key="3">
    <source>
        <dbReference type="Proteomes" id="UP001279660"/>
    </source>
</evidence>
<dbReference type="EMBL" id="JAWXXV010000001">
    <property type="protein sequence ID" value="MDX5984050.1"/>
    <property type="molecule type" value="Genomic_DNA"/>
</dbReference>
<reference evidence="2 3" key="1">
    <citation type="submission" date="2023-11" db="EMBL/GenBank/DDBJ databases">
        <title>MicrobeMod: A computational toolkit for identifying prokaryotic methylation and restriction-modification with nanopore sequencing.</title>
        <authorList>
            <person name="Crits-Christoph A."/>
            <person name="Kang S.C."/>
            <person name="Lee H."/>
            <person name="Ostrov N."/>
        </authorList>
    </citation>
    <scope>NUCLEOTIDE SEQUENCE [LARGE SCALE GENOMIC DNA]</scope>
    <source>
        <strain evidence="2 3">ATCC 14820</strain>
    </source>
</reference>
<protein>
    <submittedName>
        <fullName evidence="2">Uncharacterized protein</fullName>
    </submittedName>
</protein>
<evidence type="ECO:0000256" key="1">
    <source>
        <dbReference type="SAM" id="Phobius"/>
    </source>
</evidence>
<sequence>MADDEKIEVSAQDARAGATPHVTRYVLAISLTLTVVALAALLIFYR</sequence>
<evidence type="ECO:0000313" key="2">
    <source>
        <dbReference type="EMBL" id="MDX5984050.1"/>
    </source>
</evidence>
<keyword evidence="1" id="KW-1133">Transmembrane helix</keyword>
<dbReference type="Proteomes" id="UP001279660">
    <property type="component" value="Unassembled WGS sequence"/>
</dbReference>
<keyword evidence="3" id="KW-1185">Reference proteome</keyword>